<evidence type="ECO:0000313" key="2">
    <source>
        <dbReference type="EMBL" id="OGG31488.1"/>
    </source>
</evidence>
<organism evidence="2 3">
    <name type="scientific">Candidatus Gottesmanbacteria bacterium RIFCSPLOWO2_01_FULL_46_9</name>
    <dbReference type="NCBI Taxonomy" id="1798394"/>
    <lineage>
        <taxon>Bacteria</taxon>
        <taxon>Candidatus Gottesmaniibacteriota</taxon>
    </lineage>
</organism>
<comment type="caution">
    <text evidence="2">The sequence shown here is derived from an EMBL/GenBank/DDBJ whole genome shotgun (WGS) entry which is preliminary data.</text>
</comment>
<accession>A0A1F6B3K2</accession>
<proteinExistence type="predicted"/>
<dbReference type="Proteomes" id="UP000176450">
    <property type="component" value="Unassembled WGS sequence"/>
</dbReference>
<evidence type="ECO:0000256" key="1">
    <source>
        <dbReference type="SAM" id="Phobius"/>
    </source>
</evidence>
<evidence type="ECO:0008006" key="4">
    <source>
        <dbReference type="Google" id="ProtNLM"/>
    </source>
</evidence>
<keyword evidence="1" id="KW-1133">Transmembrane helix</keyword>
<gene>
    <name evidence="2" type="ORF">A3A63_01030</name>
</gene>
<sequence>MDPIQLTIISVSVILTLLLVILGIQVYLILKEIRSSLQKTNKMLDDAGKISATVSEGITSMTGFMNGIRTGLAMITKFQKKGDHDE</sequence>
<name>A0A1F6B3K2_9BACT</name>
<protein>
    <recommendedName>
        <fullName evidence="4">DUF948 domain-containing protein</fullName>
    </recommendedName>
</protein>
<reference evidence="2 3" key="1">
    <citation type="journal article" date="2016" name="Nat. Commun.">
        <title>Thousands of microbial genomes shed light on interconnected biogeochemical processes in an aquifer system.</title>
        <authorList>
            <person name="Anantharaman K."/>
            <person name="Brown C.T."/>
            <person name="Hug L.A."/>
            <person name="Sharon I."/>
            <person name="Castelle C.J."/>
            <person name="Probst A.J."/>
            <person name="Thomas B.C."/>
            <person name="Singh A."/>
            <person name="Wilkins M.J."/>
            <person name="Karaoz U."/>
            <person name="Brodie E.L."/>
            <person name="Williams K.H."/>
            <person name="Hubbard S.S."/>
            <person name="Banfield J.F."/>
        </authorList>
    </citation>
    <scope>NUCLEOTIDE SEQUENCE [LARGE SCALE GENOMIC DNA]</scope>
</reference>
<keyword evidence="1" id="KW-0472">Membrane</keyword>
<dbReference type="AlphaFoldDB" id="A0A1F6B3K2"/>
<dbReference type="EMBL" id="MFJX01000010">
    <property type="protein sequence ID" value="OGG31488.1"/>
    <property type="molecule type" value="Genomic_DNA"/>
</dbReference>
<keyword evidence="1" id="KW-0812">Transmembrane</keyword>
<feature type="transmembrane region" description="Helical" evidence="1">
    <location>
        <begin position="6"/>
        <end position="30"/>
    </location>
</feature>
<evidence type="ECO:0000313" key="3">
    <source>
        <dbReference type="Proteomes" id="UP000176450"/>
    </source>
</evidence>